<dbReference type="PANTHER" id="PTHR11008">
    <property type="entry name" value="PROTEIN TAKEOUT-LIKE PROTEIN"/>
    <property type="match status" value="1"/>
</dbReference>
<evidence type="ECO:0000256" key="1">
    <source>
        <dbReference type="SAM" id="SignalP"/>
    </source>
</evidence>
<protein>
    <submittedName>
        <fullName evidence="2">Uncharacterized protein</fullName>
    </submittedName>
</protein>
<dbReference type="Pfam" id="PF06585">
    <property type="entry name" value="JHBP"/>
    <property type="match status" value="1"/>
</dbReference>
<organism evidence="2 3">
    <name type="scientific">Loxostege sticticalis</name>
    <name type="common">Beet webworm moth</name>
    <dbReference type="NCBI Taxonomy" id="481309"/>
    <lineage>
        <taxon>Eukaryota</taxon>
        <taxon>Metazoa</taxon>
        <taxon>Ecdysozoa</taxon>
        <taxon>Arthropoda</taxon>
        <taxon>Hexapoda</taxon>
        <taxon>Insecta</taxon>
        <taxon>Pterygota</taxon>
        <taxon>Neoptera</taxon>
        <taxon>Endopterygota</taxon>
        <taxon>Lepidoptera</taxon>
        <taxon>Glossata</taxon>
        <taxon>Ditrysia</taxon>
        <taxon>Pyraloidea</taxon>
        <taxon>Crambidae</taxon>
        <taxon>Pyraustinae</taxon>
        <taxon>Loxostege</taxon>
    </lineage>
</organism>
<proteinExistence type="predicted"/>
<name>A0ABD0SY61_LOXSC</name>
<comment type="caution">
    <text evidence="2">The sequence shown here is derived from an EMBL/GenBank/DDBJ whole genome shotgun (WGS) entry which is preliminary data.</text>
</comment>
<evidence type="ECO:0000313" key="3">
    <source>
        <dbReference type="Proteomes" id="UP001549921"/>
    </source>
</evidence>
<dbReference type="PANTHER" id="PTHR11008:SF32">
    <property type="entry name" value="CIRCADIAN CLOCK-CONTROLLED PROTEIN DAYWAKE-RELATED"/>
    <property type="match status" value="1"/>
</dbReference>
<dbReference type="InterPro" id="IPR010562">
    <property type="entry name" value="Haemolymph_juvenile_hormone-bd"/>
</dbReference>
<dbReference type="AlphaFoldDB" id="A0ABD0SY61"/>
<feature type="signal peptide" evidence="1">
    <location>
        <begin position="1"/>
        <end position="20"/>
    </location>
</feature>
<sequence length="235" mass="25278">MCKIILLLLGSLGIICSTAAVTIAKCTPDDTNCIKLSAQALIPIVAGGISEFGMAPLDPLPIKTIDGSTKDVKLIASDVIVTGLKGCDVHKITRENSKINVDLLCTVDVKGDYEIKGKILFLPVDGKGNLIVSLSKVLISVQADIKEVELNGKKHWDIMNWAHSFDLKDRANIELTNLFAGSEQLTKAMKEMFGGAANEIVKEVGPPIVKAITGEVVNTVNQFFHNVPVEELTVQ</sequence>
<gene>
    <name evidence="2" type="ORF">ABMA28_002837</name>
</gene>
<evidence type="ECO:0000313" key="2">
    <source>
        <dbReference type="EMBL" id="KAL0830703.1"/>
    </source>
</evidence>
<dbReference type="SMART" id="SM00700">
    <property type="entry name" value="JHBP"/>
    <property type="match status" value="1"/>
</dbReference>
<dbReference type="Gene3D" id="3.15.10.30">
    <property type="entry name" value="Haemolymph juvenile hormone binding protein"/>
    <property type="match status" value="1"/>
</dbReference>
<accession>A0ABD0SY61</accession>
<reference evidence="2 3" key="1">
    <citation type="submission" date="2024-06" db="EMBL/GenBank/DDBJ databases">
        <title>A chromosome-level genome assembly of beet webworm, Loxostege sticticalis.</title>
        <authorList>
            <person name="Zhang Y."/>
        </authorList>
    </citation>
    <scope>NUCLEOTIDE SEQUENCE [LARGE SCALE GENOMIC DNA]</scope>
    <source>
        <strain evidence="2">AQ028</strain>
        <tissue evidence="2">Male pupae</tissue>
    </source>
</reference>
<feature type="chain" id="PRO_5044804437" evidence="1">
    <location>
        <begin position="21"/>
        <end position="235"/>
    </location>
</feature>
<dbReference type="Proteomes" id="UP001549921">
    <property type="component" value="Unassembled WGS sequence"/>
</dbReference>
<keyword evidence="1" id="KW-0732">Signal</keyword>
<dbReference type="EMBL" id="JBEDNZ010000013">
    <property type="protein sequence ID" value="KAL0830703.1"/>
    <property type="molecule type" value="Genomic_DNA"/>
</dbReference>
<dbReference type="InterPro" id="IPR038606">
    <property type="entry name" value="To_sf"/>
</dbReference>